<evidence type="ECO:0000256" key="5">
    <source>
        <dbReference type="ARBA" id="ARBA00022723"/>
    </source>
</evidence>
<dbReference type="PANTHER" id="PTHR43808:SF8">
    <property type="entry name" value="PEPTIDASE M20 DIMERISATION DOMAIN-CONTAINING PROTEIN"/>
    <property type="match status" value="1"/>
</dbReference>
<evidence type="ECO:0000313" key="12">
    <source>
        <dbReference type="EMBL" id="PBQ24903.1"/>
    </source>
</evidence>
<dbReference type="GO" id="GO:0019877">
    <property type="term" value="P:diaminopimelate biosynthetic process"/>
    <property type="evidence" value="ECO:0007669"/>
    <property type="project" value="UniProtKB-KW"/>
</dbReference>
<evidence type="ECO:0000256" key="8">
    <source>
        <dbReference type="ARBA" id="ARBA00022915"/>
    </source>
</evidence>
<comment type="similarity">
    <text evidence="3">Belongs to the peptidase M20A family.</text>
</comment>
<evidence type="ECO:0000256" key="7">
    <source>
        <dbReference type="ARBA" id="ARBA00022833"/>
    </source>
</evidence>
<evidence type="ECO:0000256" key="6">
    <source>
        <dbReference type="ARBA" id="ARBA00022801"/>
    </source>
</evidence>
<comment type="caution">
    <text evidence="12">The sequence shown here is derived from an EMBL/GenBank/DDBJ whole genome shotgun (WGS) entry which is preliminary data.</text>
</comment>
<keyword evidence="6" id="KW-0378">Hydrolase</keyword>
<dbReference type="RefSeq" id="WP_096110467.1">
    <property type="nucleotide sequence ID" value="NZ_NVYO01000001.1"/>
</dbReference>
<dbReference type="Gene3D" id="3.30.70.360">
    <property type="match status" value="1"/>
</dbReference>
<dbReference type="AlphaFoldDB" id="A0A2A3TXG0"/>
<name>A0A2A3TXG0_LEVBR</name>
<dbReference type="InterPro" id="IPR011650">
    <property type="entry name" value="Peptidase_M20_dimer"/>
</dbReference>
<dbReference type="InterPro" id="IPR010182">
    <property type="entry name" value="ArgE/DapE"/>
</dbReference>
<evidence type="ECO:0000313" key="13">
    <source>
        <dbReference type="Proteomes" id="UP000217918"/>
    </source>
</evidence>
<dbReference type="PANTHER" id="PTHR43808">
    <property type="entry name" value="ACETYLORNITHINE DEACETYLASE"/>
    <property type="match status" value="1"/>
</dbReference>
<dbReference type="NCBIfam" id="NF006365">
    <property type="entry name" value="PRK08588.1"/>
    <property type="match status" value="1"/>
</dbReference>
<dbReference type="GO" id="GO:0016787">
    <property type="term" value="F:hydrolase activity"/>
    <property type="evidence" value="ECO:0007669"/>
    <property type="project" value="UniProtKB-KW"/>
</dbReference>
<dbReference type="SUPFAM" id="SSF55031">
    <property type="entry name" value="Bacterial exopeptidase dimerisation domain"/>
    <property type="match status" value="1"/>
</dbReference>
<dbReference type="InterPro" id="IPR050072">
    <property type="entry name" value="Peptidase_M20A"/>
</dbReference>
<evidence type="ECO:0000256" key="4">
    <source>
        <dbReference type="ARBA" id="ARBA00022605"/>
    </source>
</evidence>
<protein>
    <submittedName>
        <fullName evidence="12">Succinyl-diaminopimelate desuccinylase</fullName>
    </submittedName>
</protein>
<dbReference type="SUPFAM" id="SSF53187">
    <property type="entry name" value="Zn-dependent exopeptidases"/>
    <property type="match status" value="1"/>
</dbReference>
<dbReference type="GO" id="GO:0046872">
    <property type="term" value="F:metal ion binding"/>
    <property type="evidence" value="ECO:0007669"/>
    <property type="project" value="UniProtKB-KW"/>
</dbReference>
<keyword evidence="4" id="KW-0028">Amino-acid biosynthesis</keyword>
<keyword evidence="10" id="KW-0170">Cobalt</keyword>
<reference evidence="12 13" key="1">
    <citation type="submission" date="2017-09" db="EMBL/GenBank/DDBJ databases">
        <title>Genome sequence of Lactobacillus brevis D7.</title>
        <authorList>
            <person name="Kwon M.-S."/>
            <person name="Lim S.K."/>
            <person name="Choi H.-J."/>
        </authorList>
    </citation>
    <scope>NUCLEOTIDE SEQUENCE [LARGE SCALE GENOMIC DNA]</scope>
    <source>
        <strain evidence="12 13">D7</strain>
    </source>
</reference>
<keyword evidence="5" id="KW-0479">Metal-binding</keyword>
<dbReference type="Gene3D" id="3.40.630.10">
    <property type="entry name" value="Zn peptidases"/>
    <property type="match status" value="1"/>
</dbReference>
<accession>A0A2A3TXG0</accession>
<evidence type="ECO:0000259" key="11">
    <source>
        <dbReference type="Pfam" id="PF07687"/>
    </source>
</evidence>
<evidence type="ECO:0000256" key="10">
    <source>
        <dbReference type="ARBA" id="ARBA00023285"/>
    </source>
</evidence>
<evidence type="ECO:0000256" key="1">
    <source>
        <dbReference type="ARBA" id="ARBA00001941"/>
    </source>
</evidence>
<evidence type="ECO:0000256" key="3">
    <source>
        <dbReference type="ARBA" id="ARBA00006247"/>
    </source>
</evidence>
<keyword evidence="8" id="KW-0220">Diaminopimelate biosynthesis</keyword>
<dbReference type="InterPro" id="IPR036264">
    <property type="entry name" value="Bact_exopeptidase_dim_dom"/>
</dbReference>
<evidence type="ECO:0000256" key="9">
    <source>
        <dbReference type="ARBA" id="ARBA00023154"/>
    </source>
</evidence>
<dbReference type="Pfam" id="PF07687">
    <property type="entry name" value="M20_dimer"/>
    <property type="match status" value="1"/>
</dbReference>
<proteinExistence type="inferred from homology"/>
<dbReference type="Proteomes" id="UP000217918">
    <property type="component" value="Unassembled WGS sequence"/>
</dbReference>
<keyword evidence="9" id="KW-0457">Lysine biosynthesis</keyword>
<gene>
    <name evidence="12" type="ORF">CNR29_13070</name>
</gene>
<comment type="cofactor">
    <cofactor evidence="1">
        <name>Co(2+)</name>
        <dbReference type="ChEBI" id="CHEBI:48828"/>
    </cofactor>
</comment>
<feature type="domain" description="Peptidase M20 dimerisation" evidence="11">
    <location>
        <begin position="172"/>
        <end position="275"/>
    </location>
</feature>
<sequence>MEDSEQIQILQHLISINSVNDHEADVAAYIQQLFADHGITSQIIPYADGRANIIAEIGDATSDQVFALAGHLDTVATGDVADWKFDPFSAHIVDNQLYGRGAADMKSGLAAMVITLINLADQQTPLTGRLRFIGTVGEENGAMGSRMLTEKGVADDLTAMVIGEPTGGNLVYAHNGSLNYHVYSRGVGAHSSMPEKGINAITNLIKYVTAEATAFDDAPVSPELGPLVHSVTVFNGGEQVNSIPAKAELQGNIRPIPEFDNTAVIHRLHETVDRLNQEPGVDLALHVDYSFKPIISAKDSTLVQTTKAIADQEFGHAIDLQVIHGATDASEFTKSSHDFPVIVYGAGKWDAAHALNESVDLDEFRHVQHVYQRLVEKFLS</sequence>
<dbReference type="NCBIfam" id="TIGR01910">
    <property type="entry name" value="DapE-ArgE"/>
    <property type="match status" value="1"/>
</dbReference>
<comment type="cofactor">
    <cofactor evidence="2">
        <name>Zn(2+)</name>
        <dbReference type="ChEBI" id="CHEBI:29105"/>
    </cofactor>
</comment>
<organism evidence="12 13">
    <name type="scientific">Levilactobacillus brevis</name>
    <name type="common">Lactobacillus brevis</name>
    <dbReference type="NCBI Taxonomy" id="1580"/>
    <lineage>
        <taxon>Bacteria</taxon>
        <taxon>Bacillati</taxon>
        <taxon>Bacillota</taxon>
        <taxon>Bacilli</taxon>
        <taxon>Lactobacillales</taxon>
        <taxon>Lactobacillaceae</taxon>
        <taxon>Levilactobacillus</taxon>
    </lineage>
</organism>
<dbReference type="GO" id="GO:0009085">
    <property type="term" value="P:lysine biosynthetic process"/>
    <property type="evidence" value="ECO:0007669"/>
    <property type="project" value="UniProtKB-KW"/>
</dbReference>
<dbReference type="CDD" id="cd08659">
    <property type="entry name" value="M20_ArgE_DapE-like"/>
    <property type="match status" value="1"/>
</dbReference>
<dbReference type="Pfam" id="PF01546">
    <property type="entry name" value="Peptidase_M20"/>
    <property type="match status" value="1"/>
</dbReference>
<dbReference type="EMBL" id="NVYO01000001">
    <property type="protein sequence ID" value="PBQ24903.1"/>
    <property type="molecule type" value="Genomic_DNA"/>
</dbReference>
<keyword evidence="7" id="KW-0862">Zinc</keyword>
<evidence type="ECO:0000256" key="2">
    <source>
        <dbReference type="ARBA" id="ARBA00001947"/>
    </source>
</evidence>
<dbReference type="InterPro" id="IPR002933">
    <property type="entry name" value="Peptidase_M20"/>
</dbReference>